<evidence type="ECO:0000256" key="14">
    <source>
        <dbReference type="SAM" id="Phobius"/>
    </source>
</evidence>
<evidence type="ECO:0000256" key="4">
    <source>
        <dbReference type="ARBA" id="ARBA00022475"/>
    </source>
</evidence>
<gene>
    <name evidence="16" type="ORF">SJ2017_0183</name>
</gene>
<keyword evidence="5" id="KW-0597">Phosphoprotein</keyword>
<dbReference type="PANTHER" id="PTHR45528:SF1">
    <property type="entry name" value="SENSOR HISTIDINE KINASE CPXA"/>
    <property type="match status" value="1"/>
</dbReference>
<evidence type="ECO:0000256" key="8">
    <source>
        <dbReference type="ARBA" id="ARBA00022741"/>
    </source>
</evidence>
<dbReference type="CDD" id="cd00082">
    <property type="entry name" value="HisKA"/>
    <property type="match status" value="1"/>
</dbReference>
<dbReference type="InterPro" id="IPR036890">
    <property type="entry name" value="HATPase_C_sf"/>
</dbReference>
<name>A0ABM6JF95_9GAMM</name>
<comment type="catalytic activity">
    <reaction evidence="1">
        <text>ATP + protein L-histidine = ADP + protein N-phospho-L-histidine.</text>
        <dbReference type="EC" id="2.7.13.3"/>
    </reaction>
</comment>
<protein>
    <recommendedName>
        <fullName evidence="3">histidine kinase</fullName>
        <ecNumber evidence="3">2.7.13.3</ecNumber>
    </recommendedName>
</protein>
<evidence type="ECO:0000313" key="17">
    <source>
        <dbReference type="Proteomes" id="UP000191820"/>
    </source>
</evidence>
<dbReference type="PROSITE" id="PS50109">
    <property type="entry name" value="HIS_KIN"/>
    <property type="match status" value="1"/>
</dbReference>
<feature type="transmembrane region" description="Helical" evidence="14">
    <location>
        <begin position="146"/>
        <end position="167"/>
    </location>
</feature>
<dbReference type="SUPFAM" id="SSF55874">
    <property type="entry name" value="ATPase domain of HSP90 chaperone/DNA topoisomerase II/histidine kinase"/>
    <property type="match status" value="1"/>
</dbReference>
<keyword evidence="12" id="KW-0902">Two-component regulatory system</keyword>
<evidence type="ECO:0000313" key="16">
    <source>
        <dbReference type="EMBL" id="ARD20532.1"/>
    </source>
</evidence>
<evidence type="ECO:0000259" key="15">
    <source>
        <dbReference type="PROSITE" id="PS50109"/>
    </source>
</evidence>
<dbReference type="InterPro" id="IPR005467">
    <property type="entry name" value="His_kinase_dom"/>
</dbReference>
<feature type="domain" description="Histidine kinase" evidence="15">
    <location>
        <begin position="229"/>
        <end position="405"/>
    </location>
</feature>
<evidence type="ECO:0000256" key="6">
    <source>
        <dbReference type="ARBA" id="ARBA00022679"/>
    </source>
</evidence>
<dbReference type="InterPro" id="IPR003661">
    <property type="entry name" value="HisK_dim/P_dom"/>
</dbReference>
<reference evidence="16 17" key="1">
    <citation type="submission" date="2017-03" db="EMBL/GenBank/DDBJ databases">
        <title>Genome sequencing of Shewanella japonica KCTC 22435.</title>
        <authorList>
            <person name="Kim K.M."/>
        </authorList>
    </citation>
    <scope>NUCLEOTIDE SEQUENCE [LARGE SCALE GENOMIC DNA]</scope>
    <source>
        <strain evidence="16 17">KCTC 22435</strain>
    </source>
</reference>
<dbReference type="EMBL" id="CP020472">
    <property type="protein sequence ID" value="ARD20532.1"/>
    <property type="molecule type" value="Genomic_DNA"/>
</dbReference>
<dbReference type="GO" id="GO:0016301">
    <property type="term" value="F:kinase activity"/>
    <property type="evidence" value="ECO:0007669"/>
    <property type="project" value="UniProtKB-KW"/>
</dbReference>
<evidence type="ECO:0000256" key="7">
    <source>
        <dbReference type="ARBA" id="ARBA00022692"/>
    </source>
</evidence>
<keyword evidence="13 14" id="KW-0472">Membrane</keyword>
<organism evidence="16 17">
    <name type="scientific">Shewanella japonica</name>
    <dbReference type="NCBI Taxonomy" id="93973"/>
    <lineage>
        <taxon>Bacteria</taxon>
        <taxon>Pseudomonadati</taxon>
        <taxon>Pseudomonadota</taxon>
        <taxon>Gammaproteobacteria</taxon>
        <taxon>Alteromonadales</taxon>
        <taxon>Shewanellaceae</taxon>
        <taxon>Shewanella</taxon>
    </lineage>
</organism>
<evidence type="ECO:0000256" key="13">
    <source>
        <dbReference type="ARBA" id="ARBA00023136"/>
    </source>
</evidence>
<evidence type="ECO:0000256" key="12">
    <source>
        <dbReference type="ARBA" id="ARBA00023012"/>
    </source>
</evidence>
<evidence type="ECO:0000256" key="3">
    <source>
        <dbReference type="ARBA" id="ARBA00012438"/>
    </source>
</evidence>
<dbReference type="EC" id="2.7.13.3" evidence="3"/>
<evidence type="ECO:0000256" key="9">
    <source>
        <dbReference type="ARBA" id="ARBA00022777"/>
    </source>
</evidence>
<dbReference type="SMART" id="SM00388">
    <property type="entry name" value="HisKA"/>
    <property type="match status" value="1"/>
</dbReference>
<evidence type="ECO:0000256" key="10">
    <source>
        <dbReference type="ARBA" id="ARBA00022840"/>
    </source>
</evidence>
<dbReference type="Pfam" id="PF00512">
    <property type="entry name" value="HisKA"/>
    <property type="match status" value="1"/>
</dbReference>
<accession>A0ABM6JF95</accession>
<keyword evidence="9 16" id="KW-0418">Kinase</keyword>
<evidence type="ECO:0000256" key="11">
    <source>
        <dbReference type="ARBA" id="ARBA00022989"/>
    </source>
</evidence>
<dbReference type="InterPro" id="IPR036097">
    <property type="entry name" value="HisK_dim/P_sf"/>
</dbReference>
<evidence type="ECO:0000256" key="5">
    <source>
        <dbReference type="ARBA" id="ARBA00022553"/>
    </source>
</evidence>
<dbReference type="Proteomes" id="UP000191820">
    <property type="component" value="Chromosome"/>
</dbReference>
<keyword evidence="8" id="KW-0547">Nucleotide-binding</keyword>
<feature type="transmembrane region" description="Helical" evidence="14">
    <location>
        <begin position="21"/>
        <end position="43"/>
    </location>
</feature>
<keyword evidence="7 14" id="KW-0812">Transmembrane</keyword>
<dbReference type="SUPFAM" id="SSF47384">
    <property type="entry name" value="Homodimeric domain of signal transducing histidine kinase"/>
    <property type="match status" value="1"/>
</dbReference>
<dbReference type="PANTHER" id="PTHR45528">
    <property type="entry name" value="SENSOR HISTIDINE KINASE CPXA"/>
    <property type="match status" value="1"/>
</dbReference>
<keyword evidence="11 14" id="KW-1133">Transmembrane helix</keyword>
<dbReference type="InterPro" id="IPR050398">
    <property type="entry name" value="HssS/ArlS-like"/>
</dbReference>
<dbReference type="RefSeq" id="WP_080914598.1">
    <property type="nucleotide sequence ID" value="NZ_CP020472.1"/>
</dbReference>
<sequence>MGKASDLNQNNKQYPSIYRHIRRHLSISLLVIFCFFGSTVYLAESKLEVISLHHWLDTELDRYEKEYAIYGLATKLPNTAEFDTYWTEREVPDWLAPFQQIGFNEHLLGSEDKHFIIANHPSGKGLMYIVFKKDADDFLDIYEESLHTYIIFLGLFIGLGVVIYSFYFMRLISSPLLAIEQKITLMKPNQQMSKLQTKYRETRHIEQTFINNKKDIEGFFQRETEFSRFSSHELRTPIMVIKGSTELLAKIPNQLPVAQKAIKRVQQACEDMEILSEAFLLLGKESIEEAHFKEVQLEDAVRKQLDELQVLFLKQGLDYSLHLHQPATIKCPPSFVSIVINNLIKNAFSYSVADIQVSLQQRQLTITNRHQGNETYQAGYGCGLVIVERVCERMGWIFTSKDTGEEFIAFVQF</sequence>
<dbReference type="Gene3D" id="1.10.287.130">
    <property type="match status" value="1"/>
</dbReference>
<keyword evidence="4" id="KW-1003">Cell membrane</keyword>
<keyword evidence="6" id="KW-0808">Transferase</keyword>
<keyword evidence="17" id="KW-1185">Reference proteome</keyword>
<keyword evidence="10" id="KW-0067">ATP-binding</keyword>
<comment type="subcellular location">
    <subcellularLocation>
        <location evidence="2">Cell membrane</location>
        <topology evidence="2">Multi-pass membrane protein</topology>
    </subcellularLocation>
</comment>
<evidence type="ECO:0000256" key="1">
    <source>
        <dbReference type="ARBA" id="ARBA00000085"/>
    </source>
</evidence>
<proteinExistence type="predicted"/>
<dbReference type="Gene3D" id="3.30.565.10">
    <property type="entry name" value="Histidine kinase-like ATPase, C-terminal domain"/>
    <property type="match status" value="1"/>
</dbReference>
<evidence type="ECO:0000256" key="2">
    <source>
        <dbReference type="ARBA" id="ARBA00004651"/>
    </source>
</evidence>